<dbReference type="PANTHER" id="PTHR46082:SF11">
    <property type="entry name" value="AAA+ ATPASE DOMAIN-CONTAINING PROTEIN-RELATED"/>
    <property type="match status" value="1"/>
</dbReference>
<reference evidence="1 2" key="2">
    <citation type="journal article" date="2017" name="Sci. Rep.">
        <title>Ant-infecting Ophiocordyceps genomes reveal a high diversity of potential behavioral manipulation genes and a possible major role for enterotoxins.</title>
        <authorList>
            <person name="de Bekker C."/>
            <person name="Ohm R.A."/>
            <person name="Evans H.C."/>
            <person name="Brachmann A."/>
            <person name="Hughes D.P."/>
        </authorList>
    </citation>
    <scope>NUCLEOTIDE SEQUENCE [LARGE SCALE GENOMIC DNA]</scope>
    <source>
        <strain evidence="1 2">SC16a</strain>
    </source>
</reference>
<dbReference type="Proteomes" id="UP000037136">
    <property type="component" value="Unassembled WGS sequence"/>
</dbReference>
<accession>A0A2A9PFF9</accession>
<protein>
    <recommendedName>
        <fullName evidence="3">FAD dependent oxidoreductase domain-containing protein</fullName>
    </recommendedName>
</protein>
<reference evidence="1 2" key="1">
    <citation type="journal article" date="2015" name="BMC Genomics">
        <title>Gene expression during zombie ant biting behavior reflects the complexity underlying fungal parasitic behavioral manipulation.</title>
        <authorList>
            <person name="de Bekker C."/>
            <person name="Ohm R.A."/>
            <person name="Loreto R.G."/>
            <person name="Sebastian A."/>
            <person name="Albert I."/>
            <person name="Merrow M."/>
            <person name="Brachmann A."/>
            <person name="Hughes D.P."/>
        </authorList>
    </citation>
    <scope>NUCLEOTIDE SEQUENCE [LARGE SCALE GENOMIC DNA]</scope>
    <source>
        <strain evidence="1 2">SC16a</strain>
    </source>
</reference>
<name>A0A2A9PFF9_OPHUN</name>
<gene>
    <name evidence="1" type="ORF">XA68_12057</name>
</gene>
<evidence type="ECO:0008006" key="3">
    <source>
        <dbReference type="Google" id="ProtNLM"/>
    </source>
</evidence>
<dbReference type="GO" id="GO:0003824">
    <property type="term" value="F:catalytic activity"/>
    <property type="evidence" value="ECO:0007669"/>
    <property type="project" value="InterPro"/>
</dbReference>
<dbReference type="InterPro" id="IPR035994">
    <property type="entry name" value="Nucleoside_phosphorylase_sf"/>
</dbReference>
<evidence type="ECO:0000313" key="1">
    <source>
        <dbReference type="EMBL" id="PFH59652.1"/>
    </source>
</evidence>
<dbReference type="STRING" id="268505.A0A2A9PFF9"/>
<sequence length="83" mass="9147">MSNPRDYTVGWICAITPESVAAQAMLDEEHDPLEGLGHNENNTYVVGKIGRHNVVIATLPMWEYGIASAATVARDMVRSFPNF</sequence>
<keyword evidence="2" id="KW-1185">Reference proteome</keyword>
<organism evidence="1 2">
    <name type="scientific">Ophiocordyceps unilateralis</name>
    <name type="common">Zombie-ant fungus</name>
    <name type="synonym">Torrubia unilateralis</name>
    <dbReference type="NCBI Taxonomy" id="268505"/>
    <lineage>
        <taxon>Eukaryota</taxon>
        <taxon>Fungi</taxon>
        <taxon>Dikarya</taxon>
        <taxon>Ascomycota</taxon>
        <taxon>Pezizomycotina</taxon>
        <taxon>Sordariomycetes</taxon>
        <taxon>Hypocreomycetidae</taxon>
        <taxon>Hypocreales</taxon>
        <taxon>Ophiocordycipitaceae</taxon>
        <taxon>Ophiocordyceps</taxon>
    </lineage>
</organism>
<dbReference type="InterPro" id="IPR053137">
    <property type="entry name" value="NLR-like"/>
</dbReference>
<dbReference type="Gene3D" id="3.40.50.1580">
    <property type="entry name" value="Nucleoside phosphorylase domain"/>
    <property type="match status" value="1"/>
</dbReference>
<dbReference type="GO" id="GO:0009116">
    <property type="term" value="P:nucleoside metabolic process"/>
    <property type="evidence" value="ECO:0007669"/>
    <property type="project" value="InterPro"/>
</dbReference>
<dbReference type="PANTHER" id="PTHR46082">
    <property type="entry name" value="ATP/GTP-BINDING PROTEIN-RELATED"/>
    <property type="match status" value="1"/>
</dbReference>
<dbReference type="AlphaFoldDB" id="A0A2A9PFF9"/>
<comment type="caution">
    <text evidence="1">The sequence shown here is derived from an EMBL/GenBank/DDBJ whole genome shotgun (WGS) entry which is preliminary data.</text>
</comment>
<dbReference type="EMBL" id="LAZP02000183">
    <property type="protein sequence ID" value="PFH59652.1"/>
    <property type="molecule type" value="Genomic_DNA"/>
</dbReference>
<dbReference type="OrthoDB" id="4925244at2759"/>
<dbReference type="SUPFAM" id="SSF53167">
    <property type="entry name" value="Purine and uridine phosphorylases"/>
    <property type="match status" value="1"/>
</dbReference>
<proteinExistence type="predicted"/>
<evidence type="ECO:0000313" key="2">
    <source>
        <dbReference type="Proteomes" id="UP000037136"/>
    </source>
</evidence>